<organism evidence="2 3">
    <name type="scientific">Ramlibacter alkalitolerans</name>
    <dbReference type="NCBI Taxonomy" id="2039631"/>
    <lineage>
        <taxon>Bacteria</taxon>
        <taxon>Pseudomonadati</taxon>
        <taxon>Pseudomonadota</taxon>
        <taxon>Betaproteobacteria</taxon>
        <taxon>Burkholderiales</taxon>
        <taxon>Comamonadaceae</taxon>
        <taxon>Ramlibacter</taxon>
    </lineage>
</organism>
<sequence length="849" mass="92775">MSVVNQTVSRSMGEAVSAAARLIEKCVDHAVAALQLAESAASGEHRQRAADAWRELVARRKAWSTRFPQLLGSAFEGEASEKPRLSSFQRDEGPTLALVDDQEISRNVETSRLAQLLTATLERPLAELDALMSSALGLPVVQPERNPLRPAVYAQALRDMMAETQPDPTWPGLWLRHMATPLAQELEQVYKAQTHFLTLQRVSAANYRLRAAAAGPSSRSAPLGSASRPAPLGGLSRPAPLEGLSRPAPLDGLSRPAPLGGLSRPAPLGGMSRPAPLGGLSQPAPLGGSSQSAALGRSSQSAALGGASRFGAPSSDPFGTSGFSGFADLPVRNVDGERLQQFLARGEPQAHRPLAPSYYAQVEAELRALETGDDEGDTYDERAVQQHMHVAPVDRPARAVDVQSPLPQEWGRFSAPRERALVHGRLKKQAREVGQVYGLEVVRRLVNRVADDPRLLAPVREAIVGLEPSLLRLAMVAPRFFSDEDHPGRLLVEKVAERSFRHNDEFSVEFQGFFGPVARSFQRLNDIDPLENSDPFRAALTDLQATWAAQDALDDEPQRKVLDAVQFAERRQHEADQIAGEFGQRSDLEDVHEAVRDFVLGTWSLAVAHARLTQPGRGIDPGGYVAVVTDLLWSVKRELALHDPARAFELIPRLLMKLRSGLAMLGQQPAESEAFFLQLEALHRPVLKLRARHRHREIAPHEPPAPTVAAAPKRAPGEPWMAQQELHAVGFEDAPRSETMPLQARAVQSPVQPEGLSDQDAEALLSGLAPGCWVDLHARHQWRRAHLKWASDKRTLFLFVSHGGQPHSMTRRSLHKLVKDRLVRPVDSQAVVPRALAQLVVPSGRVPLA</sequence>
<evidence type="ECO:0000256" key="1">
    <source>
        <dbReference type="SAM" id="MobiDB-lite"/>
    </source>
</evidence>
<keyword evidence="3" id="KW-1185">Reference proteome</keyword>
<feature type="compositionally biased region" description="Polar residues" evidence="1">
    <location>
        <begin position="288"/>
        <end position="302"/>
    </location>
</feature>
<protein>
    <submittedName>
        <fullName evidence="2">DUF1631 family protein</fullName>
    </submittedName>
</protein>
<dbReference type="InterPro" id="IPR012434">
    <property type="entry name" value="DUF1631"/>
</dbReference>
<name>A0ABS1JSP3_9BURK</name>
<dbReference type="Proteomes" id="UP000622707">
    <property type="component" value="Unassembled WGS sequence"/>
</dbReference>
<proteinExistence type="predicted"/>
<reference evidence="2 3" key="1">
    <citation type="journal article" date="2017" name="Int. J. Syst. Evol. Microbiol.">
        <title>Ramlibacter alkalitolerans sp. nov., alkali-tolerant bacterium isolated from soil of ginseng.</title>
        <authorList>
            <person name="Lee D.H."/>
            <person name="Cha C.J."/>
        </authorList>
    </citation>
    <scope>NUCLEOTIDE SEQUENCE [LARGE SCALE GENOMIC DNA]</scope>
    <source>
        <strain evidence="2 3">KACC 19305</strain>
    </source>
</reference>
<dbReference type="Pfam" id="PF07793">
    <property type="entry name" value="DUF1631"/>
    <property type="match status" value="1"/>
</dbReference>
<feature type="region of interest" description="Disordered" evidence="1">
    <location>
        <begin position="213"/>
        <end position="308"/>
    </location>
</feature>
<accession>A0ABS1JSP3</accession>
<feature type="compositionally biased region" description="Low complexity" evidence="1">
    <location>
        <begin position="213"/>
        <end position="232"/>
    </location>
</feature>
<dbReference type="EMBL" id="JAEQND010000010">
    <property type="protein sequence ID" value="MBL0427191.1"/>
    <property type="molecule type" value="Genomic_DNA"/>
</dbReference>
<evidence type="ECO:0000313" key="2">
    <source>
        <dbReference type="EMBL" id="MBL0427191.1"/>
    </source>
</evidence>
<evidence type="ECO:0000313" key="3">
    <source>
        <dbReference type="Proteomes" id="UP000622707"/>
    </source>
</evidence>
<dbReference type="RefSeq" id="WP_201691806.1">
    <property type="nucleotide sequence ID" value="NZ_JAEQND010000010.1"/>
</dbReference>
<comment type="caution">
    <text evidence="2">The sequence shown here is derived from an EMBL/GenBank/DDBJ whole genome shotgun (WGS) entry which is preliminary data.</text>
</comment>
<gene>
    <name evidence="2" type="ORF">JI746_18895</name>
</gene>